<evidence type="ECO:0000256" key="1">
    <source>
        <dbReference type="SAM" id="MobiDB-lite"/>
    </source>
</evidence>
<evidence type="ECO:0000256" key="2">
    <source>
        <dbReference type="SAM" id="SignalP"/>
    </source>
</evidence>
<keyword evidence="4" id="KW-1185">Reference proteome</keyword>
<reference evidence="3 4" key="1">
    <citation type="submission" date="2024-05" db="EMBL/GenBank/DDBJ databases">
        <authorList>
            <person name="Wallberg A."/>
        </authorList>
    </citation>
    <scope>NUCLEOTIDE SEQUENCE [LARGE SCALE GENOMIC DNA]</scope>
</reference>
<accession>A0AAV2S0J9</accession>
<comment type="caution">
    <text evidence="3">The sequence shown here is derived from an EMBL/GenBank/DDBJ whole genome shotgun (WGS) entry which is preliminary data.</text>
</comment>
<gene>
    <name evidence="3" type="ORF">MNOR_LOCUS30803</name>
</gene>
<dbReference type="Proteomes" id="UP001497623">
    <property type="component" value="Unassembled WGS sequence"/>
</dbReference>
<dbReference type="EMBL" id="CAXKWB010038393">
    <property type="protein sequence ID" value="CAL4151571.1"/>
    <property type="molecule type" value="Genomic_DNA"/>
</dbReference>
<feature type="region of interest" description="Disordered" evidence="1">
    <location>
        <begin position="117"/>
        <end position="140"/>
    </location>
</feature>
<organism evidence="3 4">
    <name type="scientific">Meganyctiphanes norvegica</name>
    <name type="common">Northern krill</name>
    <name type="synonym">Thysanopoda norvegica</name>
    <dbReference type="NCBI Taxonomy" id="48144"/>
    <lineage>
        <taxon>Eukaryota</taxon>
        <taxon>Metazoa</taxon>
        <taxon>Ecdysozoa</taxon>
        <taxon>Arthropoda</taxon>
        <taxon>Crustacea</taxon>
        <taxon>Multicrustacea</taxon>
        <taxon>Malacostraca</taxon>
        <taxon>Eumalacostraca</taxon>
        <taxon>Eucarida</taxon>
        <taxon>Euphausiacea</taxon>
        <taxon>Euphausiidae</taxon>
        <taxon>Meganyctiphanes</taxon>
    </lineage>
</organism>
<proteinExistence type="predicted"/>
<evidence type="ECO:0000313" key="4">
    <source>
        <dbReference type="Proteomes" id="UP001497623"/>
    </source>
</evidence>
<sequence>MVILLILAVLCCSLLQVTTVEITCYECTDNPDGTHTYDSLCGSYHYQGHTENRNGSDTCGIQIFDNGHIYRFIAGNIFYDGECYYDGSNTACFCKGVLCNTDSFCAQCGYPRPTPGTTEATTTTVTTTPAPPTTDATTTMTTTSDPVHGVKCFSCVGCFNVEEGTTPVVEDGFTSCMTTVYWQDRSQVIRGGSYQEHPDGECIGNTEQFSCWCSTDLCNADAMDM</sequence>
<keyword evidence="2" id="KW-0732">Signal</keyword>
<dbReference type="AlphaFoldDB" id="A0AAV2S0J9"/>
<feature type="signal peptide" evidence="2">
    <location>
        <begin position="1"/>
        <end position="19"/>
    </location>
</feature>
<name>A0AAV2S0J9_MEGNR</name>
<evidence type="ECO:0000313" key="3">
    <source>
        <dbReference type="EMBL" id="CAL4151571.1"/>
    </source>
</evidence>
<protein>
    <submittedName>
        <fullName evidence="3">Uncharacterized protein</fullName>
    </submittedName>
</protein>
<feature type="chain" id="PRO_5043427466" evidence="2">
    <location>
        <begin position="20"/>
        <end position="225"/>
    </location>
</feature>